<dbReference type="GO" id="GO:0006508">
    <property type="term" value="P:proteolysis"/>
    <property type="evidence" value="ECO:0007669"/>
    <property type="project" value="UniProtKB-KW"/>
</dbReference>
<evidence type="ECO:0000313" key="7">
    <source>
        <dbReference type="EMBL" id="VFQ87174.1"/>
    </source>
</evidence>
<evidence type="ECO:0000256" key="2">
    <source>
        <dbReference type="ARBA" id="ARBA00022670"/>
    </source>
</evidence>
<dbReference type="InterPro" id="IPR032861">
    <property type="entry name" value="TAXi_N"/>
</dbReference>
<keyword evidence="2" id="KW-0645">Protease</keyword>
<dbReference type="SUPFAM" id="SSF50630">
    <property type="entry name" value="Acid proteases"/>
    <property type="match status" value="1"/>
</dbReference>
<keyword evidence="3" id="KW-0064">Aspartyl protease</keyword>
<dbReference type="CDD" id="cd05476">
    <property type="entry name" value="pepsin_A_like_plant"/>
    <property type="match status" value="1"/>
</dbReference>
<dbReference type="InterPro" id="IPR051708">
    <property type="entry name" value="Plant_Aspart_Prot_A1"/>
</dbReference>
<keyword evidence="5" id="KW-0325">Glycoprotein</keyword>
<keyword evidence="4" id="KW-0378">Hydrolase</keyword>
<keyword evidence="8" id="KW-1185">Reference proteome</keyword>
<reference evidence="7 8" key="1">
    <citation type="submission" date="2018-04" db="EMBL/GenBank/DDBJ databases">
        <authorList>
            <person name="Vogel A."/>
        </authorList>
    </citation>
    <scope>NUCLEOTIDE SEQUENCE [LARGE SCALE GENOMIC DNA]</scope>
</reference>
<evidence type="ECO:0000256" key="5">
    <source>
        <dbReference type="ARBA" id="ARBA00023180"/>
    </source>
</evidence>
<evidence type="ECO:0000259" key="6">
    <source>
        <dbReference type="PROSITE" id="PS51767"/>
    </source>
</evidence>
<evidence type="ECO:0000313" key="8">
    <source>
        <dbReference type="Proteomes" id="UP000595140"/>
    </source>
</evidence>
<dbReference type="AlphaFoldDB" id="A0A484MGH6"/>
<dbReference type="GO" id="GO:0005576">
    <property type="term" value="C:extracellular region"/>
    <property type="evidence" value="ECO:0007669"/>
    <property type="project" value="TreeGrafter"/>
</dbReference>
<dbReference type="PANTHER" id="PTHR47967:SF128">
    <property type="entry name" value="ASPARTIC PROTEINASE CDR1-LIKE"/>
    <property type="match status" value="1"/>
</dbReference>
<sequence>MLRAVHKLKDIVALETIKVLFGVFTFPCAQSHSFTVHIIPRHSPNSPFYKSSKPSSAKFATGVEYDASDYMIKFSIGTPPVERFAVMDTGSDLTWTQCEPCRGVCFPQDAPLFDASKSSSYGRLPCDAPICRGGGAYSCDASSGLCRYDLLYGDASYTNGDLAYDTLAMGGASFLRFVFGCGVNNSGLYSRSITGIFGLGNGPSSFIKQANVERFAYCLPWYYEPNVSTRIGFGPDAVIADPNGVVSTPLVDSKFGYLITLENLSVGGETLLSKPLEGPGAPVVDPSGTDKLCYKASDLTTQVFPAVAAHFAGGAVVPFSLKAMLGYLVFDDGGVVCLPFEGGDNILGNLSQIDYIILFDLVAKSISFKPAHCNHF</sequence>
<dbReference type="OrthoDB" id="2747330at2759"/>
<evidence type="ECO:0000256" key="1">
    <source>
        <dbReference type="ARBA" id="ARBA00007447"/>
    </source>
</evidence>
<dbReference type="EMBL" id="OOIL02003368">
    <property type="protein sequence ID" value="VFQ87174.1"/>
    <property type="molecule type" value="Genomic_DNA"/>
</dbReference>
<accession>A0A484MGH6</accession>
<dbReference type="InterPro" id="IPR034161">
    <property type="entry name" value="Pepsin-like_plant"/>
</dbReference>
<dbReference type="Pfam" id="PF14541">
    <property type="entry name" value="TAXi_C"/>
    <property type="match status" value="1"/>
</dbReference>
<dbReference type="Gene3D" id="2.40.70.10">
    <property type="entry name" value="Acid Proteases"/>
    <property type="match status" value="2"/>
</dbReference>
<comment type="similarity">
    <text evidence="1">Belongs to the peptidase A1 family.</text>
</comment>
<gene>
    <name evidence="7" type="ORF">CCAM_LOCUS28950</name>
</gene>
<dbReference type="PROSITE" id="PS51767">
    <property type="entry name" value="PEPTIDASE_A1"/>
    <property type="match status" value="1"/>
</dbReference>
<name>A0A484MGH6_9ASTE</name>
<dbReference type="InterPro" id="IPR032799">
    <property type="entry name" value="TAXi_C"/>
</dbReference>
<evidence type="ECO:0000256" key="3">
    <source>
        <dbReference type="ARBA" id="ARBA00022750"/>
    </source>
</evidence>
<dbReference type="GO" id="GO:0004190">
    <property type="term" value="F:aspartic-type endopeptidase activity"/>
    <property type="evidence" value="ECO:0007669"/>
    <property type="project" value="UniProtKB-KW"/>
</dbReference>
<dbReference type="Pfam" id="PF14543">
    <property type="entry name" value="TAXi_N"/>
    <property type="match status" value="1"/>
</dbReference>
<evidence type="ECO:0000256" key="4">
    <source>
        <dbReference type="ARBA" id="ARBA00022801"/>
    </source>
</evidence>
<dbReference type="Proteomes" id="UP000595140">
    <property type="component" value="Unassembled WGS sequence"/>
</dbReference>
<organism evidence="7 8">
    <name type="scientific">Cuscuta campestris</name>
    <dbReference type="NCBI Taxonomy" id="132261"/>
    <lineage>
        <taxon>Eukaryota</taxon>
        <taxon>Viridiplantae</taxon>
        <taxon>Streptophyta</taxon>
        <taxon>Embryophyta</taxon>
        <taxon>Tracheophyta</taxon>
        <taxon>Spermatophyta</taxon>
        <taxon>Magnoliopsida</taxon>
        <taxon>eudicotyledons</taxon>
        <taxon>Gunneridae</taxon>
        <taxon>Pentapetalae</taxon>
        <taxon>asterids</taxon>
        <taxon>lamiids</taxon>
        <taxon>Solanales</taxon>
        <taxon>Convolvulaceae</taxon>
        <taxon>Cuscuteae</taxon>
        <taxon>Cuscuta</taxon>
        <taxon>Cuscuta subgen. Grammica</taxon>
        <taxon>Cuscuta sect. Cleistogrammica</taxon>
    </lineage>
</organism>
<dbReference type="InterPro" id="IPR021109">
    <property type="entry name" value="Peptidase_aspartic_dom_sf"/>
</dbReference>
<dbReference type="PANTHER" id="PTHR47967">
    <property type="entry name" value="OS07G0603500 PROTEIN-RELATED"/>
    <property type="match status" value="1"/>
</dbReference>
<protein>
    <recommendedName>
        <fullName evidence="6">Peptidase A1 domain-containing protein</fullName>
    </recommendedName>
</protein>
<dbReference type="InterPro" id="IPR033121">
    <property type="entry name" value="PEPTIDASE_A1"/>
</dbReference>
<proteinExistence type="inferred from homology"/>
<feature type="domain" description="Peptidase A1" evidence="6">
    <location>
        <begin position="70"/>
        <end position="376"/>
    </location>
</feature>